<keyword evidence="3" id="KW-1133">Transmembrane helix</keyword>
<dbReference type="Proteomes" id="UP000193498">
    <property type="component" value="Unassembled WGS sequence"/>
</dbReference>
<dbReference type="OrthoDB" id="10266980at2759"/>
<evidence type="ECO:0000313" key="8">
    <source>
        <dbReference type="Proteomes" id="UP000193498"/>
    </source>
</evidence>
<organism evidence="7 8">
    <name type="scientific">Basidiobolus meristosporus CBS 931.73</name>
    <dbReference type="NCBI Taxonomy" id="1314790"/>
    <lineage>
        <taxon>Eukaryota</taxon>
        <taxon>Fungi</taxon>
        <taxon>Fungi incertae sedis</taxon>
        <taxon>Zoopagomycota</taxon>
        <taxon>Entomophthoromycotina</taxon>
        <taxon>Basidiobolomycetes</taxon>
        <taxon>Basidiobolales</taxon>
        <taxon>Basidiobolaceae</taxon>
        <taxon>Basidiobolus</taxon>
    </lineage>
</organism>
<dbReference type="PROSITE" id="PS50922">
    <property type="entry name" value="TLC"/>
    <property type="match status" value="1"/>
</dbReference>
<keyword evidence="4 5" id="KW-0472">Membrane</keyword>
<dbReference type="Pfam" id="PF03798">
    <property type="entry name" value="TRAM_LAG1_CLN8"/>
    <property type="match status" value="1"/>
</dbReference>
<evidence type="ECO:0000256" key="1">
    <source>
        <dbReference type="ARBA" id="ARBA00004141"/>
    </source>
</evidence>
<accession>A0A1Y1Y0V7</accession>
<dbReference type="STRING" id="1314790.A0A1Y1Y0V7"/>
<evidence type="ECO:0000256" key="2">
    <source>
        <dbReference type="ARBA" id="ARBA00022692"/>
    </source>
</evidence>
<evidence type="ECO:0000313" key="7">
    <source>
        <dbReference type="EMBL" id="ORX91264.1"/>
    </source>
</evidence>
<dbReference type="EMBL" id="MCFE01000332">
    <property type="protein sequence ID" value="ORX91264.1"/>
    <property type="molecule type" value="Genomic_DNA"/>
</dbReference>
<gene>
    <name evidence="7" type="ORF">K493DRAFT_52432</name>
</gene>
<dbReference type="GO" id="GO:0016020">
    <property type="term" value="C:membrane"/>
    <property type="evidence" value="ECO:0007669"/>
    <property type="project" value="UniProtKB-SubCell"/>
</dbReference>
<protein>
    <recommendedName>
        <fullName evidence="6">TLC domain-containing protein</fullName>
    </recommendedName>
</protein>
<evidence type="ECO:0000256" key="4">
    <source>
        <dbReference type="ARBA" id="ARBA00023136"/>
    </source>
</evidence>
<proteinExistence type="predicted"/>
<feature type="domain" description="TLC" evidence="6">
    <location>
        <begin position="65"/>
        <end position="172"/>
    </location>
</feature>
<dbReference type="InterPro" id="IPR006634">
    <property type="entry name" value="TLC-dom"/>
</dbReference>
<keyword evidence="8" id="KW-1185">Reference proteome</keyword>
<evidence type="ECO:0000256" key="3">
    <source>
        <dbReference type="ARBA" id="ARBA00022989"/>
    </source>
</evidence>
<comment type="caution">
    <text evidence="7">The sequence shown here is derived from an EMBL/GenBank/DDBJ whole genome shotgun (WGS) entry which is preliminary data.</text>
</comment>
<dbReference type="AlphaFoldDB" id="A0A1Y1Y0V7"/>
<keyword evidence="2 5" id="KW-0812">Transmembrane</keyword>
<comment type="subcellular location">
    <subcellularLocation>
        <location evidence="1">Membrane</location>
        <topology evidence="1">Multi-pass membrane protein</topology>
    </subcellularLocation>
</comment>
<evidence type="ECO:0000256" key="5">
    <source>
        <dbReference type="PROSITE-ProRule" id="PRU00205"/>
    </source>
</evidence>
<dbReference type="InParanoid" id="A0A1Y1Y0V7"/>
<sequence>MSSTTSGPTLEQSIQTIFRECGFEKLAFHWQLVLMSAGACQGTFCLSSALSPLLFRKAYGNLSDMEQISWDAKAVSFLHCILTAVLAFSVRFEPHLREDRVHGYSPHAENVYAIACGYFLWNTMFYSKYIKEYGLRLLISVFSRFVLTLSSYVGNSPQFILTRKVDLITLSH</sequence>
<name>A0A1Y1Y0V7_9FUNG</name>
<reference evidence="7 8" key="1">
    <citation type="submission" date="2016-07" db="EMBL/GenBank/DDBJ databases">
        <title>Pervasive Adenine N6-methylation of Active Genes in Fungi.</title>
        <authorList>
            <consortium name="DOE Joint Genome Institute"/>
            <person name="Mondo S.J."/>
            <person name="Dannebaum R.O."/>
            <person name="Kuo R.C."/>
            <person name="Labutti K."/>
            <person name="Haridas S."/>
            <person name="Kuo A."/>
            <person name="Salamov A."/>
            <person name="Ahrendt S.R."/>
            <person name="Lipzen A."/>
            <person name="Sullivan W."/>
            <person name="Andreopoulos W.B."/>
            <person name="Clum A."/>
            <person name="Lindquist E."/>
            <person name="Daum C."/>
            <person name="Ramamoorthy G.K."/>
            <person name="Gryganskyi A."/>
            <person name="Culley D."/>
            <person name="Magnuson J.K."/>
            <person name="James T.Y."/>
            <person name="O'Malley M.A."/>
            <person name="Stajich J.E."/>
            <person name="Spatafora J.W."/>
            <person name="Visel A."/>
            <person name="Grigoriev I.V."/>
        </authorList>
    </citation>
    <scope>NUCLEOTIDE SEQUENCE [LARGE SCALE GENOMIC DNA]</scope>
    <source>
        <strain evidence="7 8">CBS 931.73</strain>
    </source>
</reference>
<evidence type="ECO:0000259" key="6">
    <source>
        <dbReference type="PROSITE" id="PS50922"/>
    </source>
</evidence>